<dbReference type="EMBL" id="JAUCMN010000007">
    <property type="protein sequence ID" value="MDM7892236.1"/>
    <property type="molecule type" value="Genomic_DNA"/>
</dbReference>
<organism evidence="1 2">
    <name type="scientific">Curtobacterium caseinilyticum</name>
    <dbReference type="NCBI Taxonomy" id="3055137"/>
    <lineage>
        <taxon>Bacteria</taxon>
        <taxon>Bacillati</taxon>
        <taxon>Actinomycetota</taxon>
        <taxon>Actinomycetes</taxon>
        <taxon>Micrococcales</taxon>
        <taxon>Microbacteriaceae</taxon>
        <taxon>Curtobacterium</taxon>
    </lineage>
</organism>
<reference evidence="1 2" key="1">
    <citation type="submission" date="2023-06" db="EMBL/GenBank/DDBJ databases">
        <authorList>
            <person name="Feng G."/>
            <person name="Li J."/>
            <person name="Zhu H."/>
        </authorList>
    </citation>
    <scope>NUCLEOTIDE SEQUENCE [LARGE SCALE GENOMIC DNA]</scope>
    <source>
        <strain evidence="1 2">RHCKG28</strain>
    </source>
</reference>
<dbReference type="SUPFAM" id="SSF52540">
    <property type="entry name" value="P-loop containing nucleoside triphosphate hydrolases"/>
    <property type="match status" value="1"/>
</dbReference>
<protein>
    <submittedName>
        <fullName evidence="1">AAA family ATPase</fullName>
    </submittedName>
</protein>
<dbReference type="InterPro" id="IPR027417">
    <property type="entry name" value="P-loop_NTPase"/>
</dbReference>
<evidence type="ECO:0000313" key="1">
    <source>
        <dbReference type="EMBL" id="MDM7892236.1"/>
    </source>
</evidence>
<gene>
    <name evidence="1" type="ORF">QUG93_11105</name>
</gene>
<dbReference type="RefSeq" id="WP_289473934.1">
    <property type="nucleotide sequence ID" value="NZ_JAUCMN010000007.1"/>
</dbReference>
<comment type="caution">
    <text evidence="1">The sequence shown here is derived from an EMBL/GenBank/DDBJ whole genome shotgun (WGS) entry which is preliminary data.</text>
</comment>
<keyword evidence="2" id="KW-1185">Reference proteome</keyword>
<evidence type="ECO:0000313" key="2">
    <source>
        <dbReference type="Proteomes" id="UP001236404"/>
    </source>
</evidence>
<name>A0ABT7TRK5_9MICO</name>
<sequence length="195" mass="21011">MTGALPSAFITLGGAGSGKSTVSKQLSRMTGAVYLDKDTMSGALVQAALEALGHDPTDRESNPTYVERIMPLEYRTLFAVAADNLALGHSVVLDAPFVAYLDDPAFLSRSTVAAGWPATNVHVVHVRASAEIVRARLQERGLDRDRAKLADWDAYWARFGARACTWDGAHHATIRNVDAEQAAADLERFVIQTSA</sequence>
<accession>A0ABT7TRK5</accession>
<dbReference type="Gene3D" id="3.40.50.300">
    <property type="entry name" value="P-loop containing nucleotide triphosphate hydrolases"/>
    <property type="match status" value="1"/>
</dbReference>
<proteinExistence type="predicted"/>
<dbReference type="PANTHER" id="PTHR37807:SF3">
    <property type="entry name" value="OS07G0160300 PROTEIN"/>
    <property type="match status" value="1"/>
</dbReference>
<dbReference type="Pfam" id="PF13671">
    <property type="entry name" value="AAA_33"/>
    <property type="match status" value="1"/>
</dbReference>
<dbReference type="Proteomes" id="UP001236404">
    <property type="component" value="Unassembled WGS sequence"/>
</dbReference>
<dbReference type="PANTHER" id="PTHR37807">
    <property type="entry name" value="OS07G0160300 PROTEIN"/>
    <property type="match status" value="1"/>
</dbReference>